<dbReference type="GO" id="GO:0008380">
    <property type="term" value="P:RNA splicing"/>
    <property type="evidence" value="ECO:0007669"/>
    <property type="project" value="UniProtKB-KW"/>
</dbReference>
<dbReference type="CDD" id="cd12407">
    <property type="entry name" value="RRM_FOX1_like"/>
    <property type="match status" value="1"/>
</dbReference>
<dbReference type="GO" id="GO:0005737">
    <property type="term" value="C:cytoplasm"/>
    <property type="evidence" value="ECO:0007669"/>
    <property type="project" value="UniProtKB-SubCell"/>
</dbReference>
<feature type="domain" description="RRM" evidence="10">
    <location>
        <begin position="81"/>
        <end position="157"/>
    </location>
</feature>
<evidence type="ECO:0000256" key="4">
    <source>
        <dbReference type="ARBA" id="ARBA00022664"/>
    </source>
</evidence>
<feature type="region of interest" description="Disordered" evidence="9">
    <location>
        <begin position="13"/>
        <end position="60"/>
    </location>
</feature>
<evidence type="ECO:0000256" key="8">
    <source>
        <dbReference type="PROSITE-ProRule" id="PRU00176"/>
    </source>
</evidence>
<sequence>MLVMANLNMPTPPALYQGLPSAASADQVFPPDPPRIKATSDDHSPPPITKSNSADEGPTEEEIKVNQQLTEATLEALNGPKRLHVSNIPFRFREPDLRHLFGDYGCILDVEIIFNERGSKGFGFVTFAVGSDADNARDNLNGVVVEGRTIEVNNATARVHTKRAASLAASTAAAVAAAAAAAAQGGTNLAATGNAAVLTGRRLSPVVSIAGQGTPSSLALASAANRLAASPLAALSAVYQDPLLATYAANAALVAQGALPASYAASAAYGVSAARQYAAAQLACAAQPAAQLGAYTQGPMAGNPAAMYYAAVAQATAQAPAVYGGLDPYLTTASANGLSALSPGYSQLVAGNAAANGASAGVAASSSASCAAGPSESLSQQAEIIRRIQQSRTLQQSALYKNSVRFMPY</sequence>
<evidence type="ECO:0000313" key="11">
    <source>
        <dbReference type="Proteomes" id="UP000694867"/>
    </source>
</evidence>
<dbReference type="Pfam" id="PF00076">
    <property type="entry name" value="RRM_1"/>
    <property type="match status" value="1"/>
</dbReference>
<keyword evidence="3" id="KW-0963">Cytoplasm</keyword>
<dbReference type="GO" id="GO:0005634">
    <property type="term" value="C:nucleus"/>
    <property type="evidence" value="ECO:0007669"/>
    <property type="project" value="UniProtKB-SubCell"/>
</dbReference>
<keyword evidence="4" id="KW-0507">mRNA processing</keyword>
<evidence type="ECO:0000313" key="12">
    <source>
        <dbReference type="RefSeq" id="XP_018495575.1"/>
    </source>
</evidence>
<gene>
    <name evidence="12" type="primary">LOC100906620</name>
</gene>
<dbReference type="GO" id="GO:0000381">
    <property type="term" value="P:regulation of alternative mRNA splicing, via spliceosome"/>
    <property type="evidence" value="ECO:0007669"/>
    <property type="project" value="InterPro"/>
</dbReference>
<dbReference type="AlphaFoldDB" id="A0AAJ7PA19"/>
<keyword evidence="7" id="KW-0539">Nucleus</keyword>
<dbReference type="InterPro" id="IPR035979">
    <property type="entry name" value="RBD_domain_sf"/>
</dbReference>
<evidence type="ECO:0000256" key="9">
    <source>
        <dbReference type="SAM" id="MobiDB-lite"/>
    </source>
</evidence>
<name>A0AAJ7PA19_9ACAR</name>
<keyword evidence="5 8" id="KW-0694">RNA-binding</keyword>
<evidence type="ECO:0000256" key="3">
    <source>
        <dbReference type="ARBA" id="ARBA00022490"/>
    </source>
</evidence>
<dbReference type="Proteomes" id="UP000694867">
    <property type="component" value="Unplaced"/>
</dbReference>
<dbReference type="InterPro" id="IPR034237">
    <property type="entry name" value="FOX1_RRM"/>
</dbReference>
<dbReference type="InterPro" id="IPR000504">
    <property type="entry name" value="RRM_dom"/>
</dbReference>
<dbReference type="PANTHER" id="PTHR15597:SF22">
    <property type="entry name" value="RNA-BINDING FOX PROTEIN 1, ISOFORM H"/>
    <property type="match status" value="1"/>
</dbReference>
<organism evidence="11 12">
    <name type="scientific">Galendromus occidentalis</name>
    <name type="common">western predatory mite</name>
    <dbReference type="NCBI Taxonomy" id="34638"/>
    <lineage>
        <taxon>Eukaryota</taxon>
        <taxon>Metazoa</taxon>
        <taxon>Ecdysozoa</taxon>
        <taxon>Arthropoda</taxon>
        <taxon>Chelicerata</taxon>
        <taxon>Arachnida</taxon>
        <taxon>Acari</taxon>
        <taxon>Parasitiformes</taxon>
        <taxon>Mesostigmata</taxon>
        <taxon>Gamasina</taxon>
        <taxon>Phytoseioidea</taxon>
        <taxon>Phytoseiidae</taxon>
        <taxon>Typhlodrominae</taxon>
        <taxon>Galendromus</taxon>
    </lineage>
</organism>
<protein>
    <submittedName>
        <fullName evidence="12">RNA binding protein fox-1 homolog 3-like</fullName>
    </submittedName>
</protein>
<dbReference type="GO" id="GO:0003729">
    <property type="term" value="F:mRNA binding"/>
    <property type="evidence" value="ECO:0007669"/>
    <property type="project" value="TreeGrafter"/>
</dbReference>
<evidence type="ECO:0000256" key="1">
    <source>
        <dbReference type="ARBA" id="ARBA00004123"/>
    </source>
</evidence>
<evidence type="ECO:0000256" key="5">
    <source>
        <dbReference type="ARBA" id="ARBA00022884"/>
    </source>
</evidence>
<dbReference type="SUPFAM" id="SSF54928">
    <property type="entry name" value="RNA-binding domain, RBD"/>
    <property type="match status" value="1"/>
</dbReference>
<proteinExistence type="predicted"/>
<feature type="compositionally biased region" description="Basic and acidic residues" evidence="9">
    <location>
        <begin position="34"/>
        <end position="44"/>
    </location>
</feature>
<dbReference type="FunFam" id="3.30.70.330:FF:000375">
    <property type="entry name" value="RNA binding fox-1 homolog 1"/>
    <property type="match status" value="1"/>
</dbReference>
<accession>A0AAJ7PA19</accession>
<evidence type="ECO:0000256" key="2">
    <source>
        <dbReference type="ARBA" id="ARBA00004496"/>
    </source>
</evidence>
<evidence type="ECO:0000256" key="6">
    <source>
        <dbReference type="ARBA" id="ARBA00023187"/>
    </source>
</evidence>
<dbReference type="InterPro" id="IPR047131">
    <property type="entry name" value="RBFOX1-like"/>
</dbReference>
<evidence type="ECO:0000256" key="7">
    <source>
        <dbReference type="ARBA" id="ARBA00023242"/>
    </source>
</evidence>
<keyword evidence="6" id="KW-0508">mRNA splicing</keyword>
<dbReference type="PROSITE" id="PS50102">
    <property type="entry name" value="RRM"/>
    <property type="match status" value="1"/>
</dbReference>
<dbReference type="SMART" id="SM00360">
    <property type="entry name" value="RRM"/>
    <property type="match status" value="1"/>
</dbReference>
<comment type="subcellular location">
    <subcellularLocation>
        <location evidence="2">Cytoplasm</location>
    </subcellularLocation>
    <subcellularLocation>
        <location evidence="1">Nucleus</location>
    </subcellularLocation>
</comment>
<dbReference type="GeneID" id="100906620"/>
<keyword evidence="11" id="KW-1185">Reference proteome</keyword>
<dbReference type="Gene3D" id="3.30.70.330">
    <property type="match status" value="1"/>
</dbReference>
<dbReference type="GO" id="GO:0006397">
    <property type="term" value="P:mRNA processing"/>
    <property type="evidence" value="ECO:0007669"/>
    <property type="project" value="UniProtKB-KW"/>
</dbReference>
<reference evidence="12" key="1">
    <citation type="submission" date="2025-08" db="UniProtKB">
        <authorList>
            <consortium name="RefSeq"/>
        </authorList>
    </citation>
    <scope>IDENTIFICATION</scope>
</reference>
<dbReference type="PANTHER" id="PTHR15597">
    <property type="entry name" value="ATAXIN 2-BINDING PROTEIN 1-RELATED"/>
    <property type="match status" value="1"/>
</dbReference>
<dbReference type="GO" id="GO:0007399">
    <property type="term" value="P:nervous system development"/>
    <property type="evidence" value="ECO:0007669"/>
    <property type="project" value="InterPro"/>
</dbReference>
<dbReference type="KEGG" id="goe:100906620"/>
<dbReference type="RefSeq" id="XP_018495575.1">
    <property type="nucleotide sequence ID" value="XM_018640059.1"/>
</dbReference>
<evidence type="ECO:0000259" key="10">
    <source>
        <dbReference type="PROSITE" id="PS50102"/>
    </source>
</evidence>
<dbReference type="InterPro" id="IPR012677">
    <property type="entry name" value="Nucleotide-bd_a/b_plait_sf"/>
</dbReference>